<proteinExistence type="inferred from homology"/>
<keyword evidence="7 11" id="KW-0472">Membrane</keyword>
<dbReference type="Gene3D" id="3.30.300.30">
    <property type="match status" value="1"/>
</dbReference>
<dbReference type="Pfam" id="PF01514">
    <property type="entry name" value="YscJ_FliF"/>
    <property type="match status" value="1"/>
</dbReference>
<dbReference type="NCBIfam" id="TIGR00206">
    <property type="entry name" value="fliF"/>
    <property type="match status" value="1"/>
</dbReference>
<keyword evidence="4" id="KW-1003">Cell membrane</keyword>
<evidence type="ECO:0000256" key="2">
    <source>
        <dbReference type="ARBA" id="ARBA00004651"/>
    </source>
</evidence>
<gene>
    <name evidence="14" type="primary">fliF</name>
    <name evidence="14" type="ORF">GQ651_09935</name>
</gene>
<evidence type="ECO:0000313" key="15">
    <source>
        <dbReference type="Proteomes" id="UP000480350"/>
    </source>
</evidence>
<evidence type="ECO:0000256" key="5">
    <source>
        <dbReference type="ARBA" id="ARBA00022692"/>
    </source>
</evidence>
<sequence length="541" mass="56647">MAQMAEAWGAMTLQKRIVVVAATLGMFLAVIGLARMASQPRYELLYAGLEPAVAGDVIAALEARTLPFDVRGSAIYVPAAERDALRMALAGEGLPSSGGQGYELLDTLSGFGTTAQMFDAAYWRAKEGELARTITASRHVSAARVHIANPGTGPFDRGSVSAASVTVTTVSPLSAAHVDALRHLVSSAVSGLEAANVSIIDSQSGLIPADGAGQMSPGGTAQTLADSLRANVLRLVEARVGVGNVRVEAHVDTITEREAISERRFDPDSRVAISSETEETSTRAADQNSGAVTVASNLPEGDAGGSANSSESNETRSREIVNFEVSETLRDVVREPGGIRRLSIAVLVNGLVSTAEDGTIAWEPRPDSEIAVLRDLVASAVGFNAERGDQLTIHSMQFDSPEVDAPVETASFIDSFSLDVMSLIQLATLALVSLILGLFVVRPLLMSSSRAPTAALPRPERAEGPEDDFPALPPLDGELSGQGEGFSGLPDLPGLPDFGDMNGGGASNDPADRIRQLLADRQDEGIEVLARWMQDAGEAAQ</sequence>
<keyword evidence="5 11" id="KW-0812">Transmembrane</keyword>
<keyword evidence="14" id="KW-0969">Cilium</keyword>
<feature type="region of interest" description="Disordered" evidence="10">
    <location>
        <begin position="451"/>
        <end position="513"/>
    </location>
</feature>
<dbReference type="PANTHER" id="PTHR30046">
    <property type="entry name" value="FLAGELLAR M-RING PROTEIN"/>
    <property type="match status" value="1"/>
</dbReference>
<comment type="similarity">
    <text evidence="3 9">Belongs to the FliF family.</text>
</comment>
<dbReference type="GO" id="GO:0071973">
    <property type="term" value="P:bacterial-type flagellum-dependent cell motility"/>
    <property type="evidence" value="ECO:0007669"/>
    <property type="project" value="InterPro"/>
</dbReference>
<reference evidence="14 15" key="1">
    <citation type="submission" date="2019-12" db="EMBL/GenBank/DDBJ databases">
        <authorList>
            <person name="Lee S.D."/>
        </authorList>
    </citation>
    <scope>NUCLEOTIDE SEQUENCE [LARGE SCALE GENOMIC DNA]</scope>
    <source>
        <strain evidence="14 15">GH1-50</strain>
    </source>
</reference>
<dbReference type="GO" id="GO:0009431">
    <property type="term" value="C:bacterial-type flagellum basal body, MS ring"/>
    <property type="evidence" value="ECO:0007669"/>
    <property type="project" value="InterPro"/>
</dbReference>
<evidence type="ECO:0000256" key="7">
    <source>
        <dbReference type="ARBA" id="ARBA00023136"/>
    </source>
</evidence>
<feature type="compositionally biased region" description="Polar residues" evidence="10">
    <location>
        <begin position="282"/>
        <end position="296"/>
    </location>
</feature>
<organism evidence="14 15">
    <name type="scientific">Kangsaoukella pontilimi</name>
    <dbReference type="NCBI Taxonomy" id="2691042"/>
    <lineage>
        <taxon>Bacteria</taxon>
        <taxon>Pseudomonadati</taxon>
        <taxon>Pseudomonadota</taxon>
        <taxon>Alphaproteobacteria</taxon>
        <taxon>Rhodobacterales</taxon>
        <taxon>Paracoccaceae</taxon>
        <taxon>Kangsaoukella</taxon>
    </lineage>
</organism>
<dbReference type="AlphaFoldDB" id="A0A7C9J3G5"/>
<name>A0A7C9J3G5_9RHOB</name>
<dbReference type="PANTHER" id="PTHR30046:SF0">
    <property type="entry name" value="FLAGELLAR M-RING PROTEIN"/>
    <property type="match status" value="1"/>
</dbReference>
<dbReference type="InterPro" id="IPR013556">
    <property type="entry name" value="Flag_M-ring_C"/>
</dbReference>
<evidence type="ECO:0000259" key="12">
    <source>
        <dbReference type="Pfam" id="PF01514"/>
    </source>
</evidence>
<dbReference type="InterPro" id="IPR045851">
    <property type="entry name" value="AMP-bd_C_sf"/>
</dbReference>
<feature type="domain" description="Flagellar M-ring N-terminal" evidence="12">
    <location>
        <begin position="38"/>
        <end position="206"/>
    </location>
</feature>
<dbReference type="Pfam" id="PF08345">
    <property type="entry name" value="YscJ_FliF_C"/>
    <property type="match status" value="1"/>
</dbReference>
<reference evidence="14 15" key="2">
    <citation type="submission" date="2020-03" db="EMBL/GenBank/DDBJ databases">
        <title>Kangsaoukella pontilimi gen. nov., sp. nov., a new member of the family Rhodobacteraceae isolated from a tidal mudflat.</title>
        <authorList>
            <person name="Kim I.S."/>
        </authorList>
    </citation>
    <scope>NUCLEOTIDE SEQUENCE [LARGE SCALE GENOMIC DNA]</scope>
    <source>
        <strain evidence="14 15">GH1-50</strain>
    </source>
</reference>
<keyword evidence="14" id="KW-0282">Flagellum</keyword>
<comment type="caution">
    <text evidence="14">The sequence shown here is derived from an EMBL/GenBank/DDBJ whole genome shotgun (WGS) entry which is preliminary data.</text>
</comment>
<evidence type="ECO:0000256" key="10">
    <source>
        <dbReference type="SAM" id="MobiDB-lite"/>
    </source>
</evidence>
<dbReference type="InterPro" id="IPR006182">
    <property type="entry name" value="FliF_N_dom"/>
</dbReference>
<evidence type="ECO:0000256" key="3">
    <source>
        <dbReference type="ARBA" id="ARBA00007971"/>
    </source>
</evidence>
<dbReference type="PIRSF" id="PIRSF004862">
    <property type="entry name" value="FliF"/>
    <property type="match status" value="1"/>
</dbReference>
<keyword evidence="6 11" id="KW-1133">Transmembrane helix</keyword>
<dbReference type="Proteomes" id="UP000480350">
    <property type="component" value="Unassembled WGS sequence"/>
</dbReference>
<dbReference type="EMBL" id="WUPT01000002">
    <property type="protein sequence ID" value="MXQ08161.1"/>
    <property type="molecule type" value="Genomic_DNA"/>
</dbReference>
<evidence type="ECO:0000256" key="11">
    <source>
        <dbReference type="SAM" id="Phobius"/>
    </source>
</evidence>
<protein>
    <recommendedName>
        <fullName evidence="9">Flagellar M-ring protein</fullName>
    </recommendedName>
</protein>
<dbReference type="GO" id="GO:0005886">
    <property type="term" value="C:plasma membrane"/>
    <property type="evidence" value="ECO:0007669"/>
    <property type="project" value="UniProtKB-SubCell"/>
</dbReference>
<comment type="subcellular location">
    <subcellularLocation>
        <location evidence="1 9">Bacterial flagellum basal body</location>
    </subcellularLocation>
    <subcellularLocation>
        <location evidence="2">Cell membrane</location>
        <topology evidence="2">Multi-pass membrane protein</topology>
    </subcellularLocation>
</comment>
<evidence type="ECO:0000256" key="4">
    <source>
        <dbReference type="ARBA" id="ARBA00022475"/>
    </source>
</evidence>
<accession>A0A7C9J3G5</accession>
<dbReference type="GO" id="GO:0003774">
    <property type="term" value="F:cytoskeletal motor activity"/>
    <property type="evidence" value="ECO:0007669"/>
    <property type="project" value="InterPro"/>
</dbReference>
<evidence type="ECO:0000313" key="14">
    <source>
        <dbReference type="EMBL" id="MXQ08161.1"/>
    </source>
</evidence>
<comment type="function">
    <text evidence="9">The M ring may be actively involved in energy transduction.</text>
</comment>
<evidence type="ECO:0000259" key="13">
    <source>
        <dbReference type="Pfam" id="PF08345"/>
    </source>
</evidence>
<keyword evidence="8 9" id="KW-0975">Bacterial flagellum</keyword>
<feature type="transmembrane region" description="Helical" evidence="11">
    <location>
        <begin position="420"/>
        <end position="441"/>
    </location>
</feature>
<dbReference type="InterPro" id="IPR000067">
    <property type="entry name" value="FlgMring_FliF"/>
</dbReference>
<feature type="region of interest" description="Disordered" evidence="10">
    <location>
        <begin position="265"/>
        <end position="319"/>
    </location>
</feature>
<evidence type="ECO:0000256" key="8">
    <source>
        <dbReference type="ARBA" id="ARBA00023143"/>
    </source>
</evidence>
<keyword evidence="15" id="KW-1185">Reference proteome</keyword>
<evidence type="ECO:0000256" key="6">
    <source>
        <dbReference type="ARBA" id="ARBA00022989"/>
    </source>
</evidence>
<feature type="domain" description="Flagellar M-ring C-terminal" evidence="13">
    <location>
        <begin position="238"/>
        <end position="398"/>
    </location>
</feature>
<dbReference type="InterPro" id="IPR043427">
    <property type="entry name" value="YscJ/FliF"/>
</dbReference>
<keyword evidence="14" id="KW-0966">Cell projection</keyword>
<evidence type="ECO:0000256" key="9">
    <source>
        <dbReference type="PIRNR" id="PIRNR004862"/>
    </source>
</evidence>
<evidence type="ECO:0000256" key="1">
    <source>
        <dbReference type="ARBA" id="ARBA00004117"/>
    </source>
</evidence>
<dbReference type="PRINTS" id="PR01009">
    <property type="entry name" value="FLGMRINGFLIF"/>
</dbReference>